<dbReference type="EC" id="2.7.11.1" evidence="1"/>
<dbReference type="InterPro" id="IPR008271">
    <property type="entry name" value="Ser/Thr_kinase_AS"/>
</dbReference>
<dbReference type="CTD" id="9817257"/>
<dbReference type="eggNOG" id="KOG1164">
    <property type="taxonomic scope" value="Eukaryota"/>
</dbReference>
<feature type="domain" description="Protein kinase" evidence="2">
    <location>
        <begin position="42"/>
        <end position="305"/>
    </location>
</feature>
<dbReference type="PANTHER" id="PTHR11909">
    <property type="entry name" value="CASEIN KINASE-RELATED"/>
    <property type="match status" value="1"/>
</dbReference>
<organism evidence="4">
    <name type="scientific">Caenorhabditis remanei</name>
    <name type="common">Caenorhabditis vulgaris</name>
    <dbReference type="NCBI Taxonomy" id="31234"/>
    <lineage>
        <taxon>Eukaryota</taxon>
        <taxon>Metazoa</taxon>
        <taxon>Ecdysozoa</taxon>
        <taxon>Nematoda</taxon>
        <taxon>Chromadorea</taxon>
        <taxon>Rhabditida</taxon>
        <taxon>Rhabditina</taxon>
        <taxon>Rhabditomorpha</taxon>
        <taxon>Rhabditoidea</taxon>
        <taxon>Rhabditidae</taxon>
        <taxon>Peloderinae</taxon>
        <taxon>Caenorhabditis</taxon>
    </lineage>
</organism>
<dbReference type="GO" id="GO:0004674">
    <property type="term" value="F:protein serine/threonine kinase activity"/>
    <property type="evidence" value="ECO:0007669"/>
    <property type="project" value="UniProtKB-EC"/>
</dbReference>
<dbReference type="EMBL" id="DS268438">
    <property type="protein sequence ID" value="EFO99497.1"/>
    <property type="molecule type" value="Genomic_DNA"/>
</dbReference>
<dbReference type="OrthoDB" id="5870155at2759"/>
<dbReference type="InterPro" id="IPR011009">
    <property type="entry name" value="Kinase-like_dom_sf"/>
</dbReference>
<dbReference type="KEGG" id="crq:GCK72_025831"/>
<protein>
    <recommendedName>
        <fullName evidence="1">non-specific serine/threonine protein kinase</fullName>
        <ecNumber evidence="1">2.7.11.1</ecNumber>
    </recommendedName>
</protein>
<dbReference type="InParanoid" id="E3MEA1"/>
<sequence>MGSFKSKLFKKSEEEDRLKLIPNSPLFPTPEEEDIAFENNKLRFDGLIGREGCAILVRVISNSTSDQYVLKVECSSTSAAEIESEMYSKLYGAKGVPVFYTNWIENGCTVLQIDNYGVKLTDFIELKGGLSRVEVYKLAPQMIAILEEVHKKGVIHGDVKTSNFVFGMGHNAGELQLIGFNHAENAITHDEGFCDKFKRIPRGTGYYLSANLHRYCHGSPRDDLESLVYCLLEMLGIQLPWTMMREPQSFVDHQMMFQMKMGNTSGAGLCEFVPIQEMLGMCRALTCQEKPNYDEVKQLFSCPYVRAMREVKPSFPYDAWKIEKWEESDLEILKRFDIREL</sequence>
<accession>E3MEA1</accession>
<dbReference type="Pfam" id="PF00069">
    <property type="entry name" value="Pkinase"/>
    <property type="match status" value="1"/>
</dbReference>
<reference evidence="3" key="1">
    <citation type="submission" date="2007-07" db="EMBL/GenBank/DDBJ databases">
        <title>PCAP assembly of the Caenorhabditis remanei genome.</title>
        <authorList>
            <consortium name="The Caenorhabditis remanei Sequencing Consortium"/>
            <person name="Wilson R.K."/>
        </authorList>
    </citation>
    <scope>NUCLEOTIDE SEQUENCE [LARGE SCALE GENOMIC DNA]</scope>
    <source>
        <strain evidence="3">PB4641</strain>
    </source>
</reference>
<gene>
    <name evidence="3" type="ORF">CRE_22354</name>
</gene>
<dbReference type="RefSeq" id="XP_003105579.2">
    <property type="nucleotide sequence ID" value="XM_003105531.2"/>
</dbReference>
<dbReference type="HOGENOM" id="CLU_019279_2_0_1"/>
<dbReference type="PROSITE" id="PS50011">
    <property type="entry name" value="PROTEIN_KINASE_DOM"/>
    <property type="match status" value="1"/>
</dbReference>
<dbReference type="PROSITE" id="PS00108">
    <property type="entry name" value="PROTEIN_KINASE_ST"/>
    <property type="match status" value="1"/>
</dbReference>
<dbReference type="GeneID" id="9817257"/>
<dbReference type="SUPFAM" id="SSF56112">
    <property type="entry name" value="Protein kinase-like (PK-like)"/>
    <property type="match status" value="1"/>
</dbReference>
<evidence type="ECO:0000313" key="3">
    <source>
        <dbReference type="EMBL" id="EFO99497.1"/>
    </source>
</evidence>
<dbReference type="InterPro" id="IPR000719">
    <property type="entry name" value="Prot_kinase_dom"/>
</dbReference>
<dbReference type="GO" id="GO:0005524">
    <property type="term" value="F:ATP binding"/>
    <property type="evidence" value="ECO:0007669"/>
    <property type="project" value="InterPro"/>
</dbReference>
<dbReference type="AlphaFoldDB" id="E3MEA1"/>
<dbReference type="OMA" id="CTPTQSY"/>
<dbReference type="SMART" id="SM00220">
    <property type="entry name" value="S_TKc"/>
    <property type="match status" value="1"/>
</dbReference>
<dbReference type="Proteomes" id="UP000008281">
    <property type="component" value="Unassembled WGS sequence"/>
</dbReference>
<dbReference type="STRING" id="31234.E3MEA1"/>
<name>E3MEA1_CAERE</name>
<evidence type="ECO:0000259" key="2">
    <source>
        <dbReference type="PROSITE" id="PS50011"/>
    </source>
</evidence>
<proteinExistence type="predicted"/>
<evidence type="ECO:0000256" key="1">
    <source>
        <dbReference type="ARBA" id="ARBA00012513"/>
    </source>
</evidence>
<dbReference type="InterPro" id="IPR050235">
    <property type="entry name" value="CK1_Ser-Thr_kinase"/>
</dbReference>
<evidence type="ECO:0000313" key="4">
    <source>
        <dbReference type="Proteomes" id="UP000008281"/>
    </source>
</evidence>
<keyword evidence="4" id="KW-1185">Reference proteome</keyword>
<dbReference type="Gene3D" id="1.10.510.10">
    <property type="entry name" value="Transferase(Phosphotransferase) domain 1"/>
    <property type="match status" value="1"/>
</dbReference>